<evidence type="ECO:0000313" key="2">
    <source>
        <dbReference type="Proteomes" id="UP000485058"/>
    </source>
</evidence>
<gene>
    <name evidence="1" type="ORF">HaLaN_07754</name>
</gene>
<organism evidence="1 2">
    <name type="scientific">Haematococcus lacustris</name>
    <name type="common">Green alga</name>
    <name type="synonym">Haematococcus pluvialis</name>
    <dbReference type="NCBI Taxonomy" id="44745"/>
    <lineage>
        <taxon>Eukaryota</taxon>
        <taxon>Viridiplantae</taxon>
        <taxon>Chlorophyta</taxon>
        <taxon>core chlorophytes</taxon>
        <taxon>Chlorophyceae</taxon>
        <taxon>CS clade</taxon>
        <taxon>Chlamydomonadales</taxon>
        <taxon>Haematococcaceae</taxon>
        <taxon>Haematococcus</taxon>
    </lineage>
</organism>
<feature type="non-terminal residue" evidence="1">
    <location>
        <position position="85"/>
    </location>
</feature>
<proteinExistence type="predicted"/>
<accession>A0A699Z998</accession>
<sequence>MHFLIQGWVEVVVDVPLSQDVLLNTLSPEARGTAQATFGRRLERLTEPQELLDFLEVLESLREDMGVQFDLFDSDAANNSPREAA</sequence>
<reference evidence="1 2" key="1">
    <citation type="submission" date="2020-02" db="EMBL/GenBank/DDBJ databases">
        <title>Draft genome sequence of Haematococcus lacustris strain NIES-144.</title>
        <authorList>
            <person name="Morimoto D."/>
            <person name="Nakagawa S."/>
            <person name="Yoshida T."/>
            <person name="Sawayama S."/>
        </authorList>
    </citation>
    <scope>NUCLEOTIDE SEQUENCE [LARGE SCALE GENOMIC DNA]</scope>
    <source>
        <strain evidence="1 2">NIES-144</strain>
    </source>
</reference>
<keyword evidence="2" id="KW-1185">Reference proteome</keyword>
<protein>
    <submittedName>
        <fullName evidence="1">J domain-containing protein</fullName>
    </submittedName>
</protein>
<name>A0A699Z998_HAELA</name>
<evidence type="ECO:0000313" key="1">
    <source>
        <dbReference type="EMBL" id="GFH12122.1"/>
    </source>
</evidence>
<feature type="non-terminal residue" evidence="1">
    <location>
        <position position="1"/>
    </location>
</feature>
<dbReference type="Proteomes" id="UP000485058">
    <property type="component" value="Unassembled WGS sequence"/>
</dbReference>
<dbReference type="EMBL" id="BLLF01000470">
    <property type="protein sequence ID" value="GFH12122.1"/>
    <property type="molecule type" value="Genomic_DNA"/>
</dbReference>
<comment type="caution">
    <text evidence="1">The sequence shown here is derived from an EMBL/GenBank/DDBJ whole genome shotgun (WGS) entry which is preliminary data.</text>
</comment>
<dbReference type="AlphaFoldDB" id="A0A699Z998"/>